<keyword evidence="2" id="KW-1185">Reference proteome</keyword>
<dbReference type="Proteomes" id="UP000030645">
    <property type="component" value="Unassembled WGS sequence"/>
</dbReference>
<dbReference type="AlphaFoldDB" id="W9RES2"/>
<proteinExistence type="predicted"/>
<reference evidence="2" key="1">
    <citation type="submission" date="2013-01" db="EMBL/GenBank/DDBJ databases">
        <title>Draft Genome Sequence of a Mulberry Tree, Morus notabilis C.K. Schneid.</title>
        <authorList>
            <person name="He N."/>
            <person name="Zhao S."/>
        </authorList>
    </citation>
    <scope>NUCLEOTIDE SEQUENCE</scope>
</reference>
<accession>W9RES2</accession>
<gene>
    <name evidence="1" type="ORF">L484_010054</name>
</gene>
<organism evidence="1 2">
    <name type="scientific">Morus notabilis</name>
    <dbReference type="NCBI Taxonomy" id="981085"/>
    <lineage>
        <taxon>Eukaryota</taxon>
        <taxon>Viridiplantae</taxon>
        <taxon>Streptophyta</taxon>
        <taxon>Embryophyta</taxon>
        <taxon>Tracheophyta</taxon>
        <taxon>Spermatophyta</taxon>
        <taxon>Magnoliopsida</taxon>
        <taxon>eudicotyledons</taxon>
        <taxon>Gunneridae</taxon>
        <taxon>Pentapetalae</taxon>
        <taxon>rosids</taxon>
        <taxon>fabids</taxon>
        <taxon>Rosales</taxon>
        <taxon>Moraceae</taxon>
        <taxon>Moreae</taxon>
        <taxon>Morus</taxon>
    </lineage>
</organism>
<name>W9RES2_9ROSA</name>
<sequence length="135" mass="15288">MENPLTKSKISKCPLEVQVVPSSSHRAIYPHDDPTYIPPPSIKWVWDKLYAFSSSFISSEGGYNPILLIQTNRSKRYHLLLQKVLMLGKLDTFAFMLPSLVGEKAGKLNERAKNIASKMREMKDGQILLTPWNVG</sequence>
<evidence type="ECO:0000313" key="2">
    <source>
        <dbReference type="Proteomes" id="UP000030645"/>
    </source>
</evidence>
<dbReference type="EMBL" id="KE344931">
    <property type="protein sequence ID" value="EXB87075.1"/>
    <property type="molecule type" value="Genomic_DNA"/>
</dbReference>
<protein>
    <submittedName>
        <fullName evidence="1">Uncharacterized protein</fullName>
    </submittedName>
</protein>
<evidence type="ECO:0000313" key="1">
    <source>
        <dbReference type="EMBL" id="EXB87075.1"/>
    </source>
</evidence>